<dbReference type="PANTHER" id="PTHR42909">
    <property type="entry name" value="ZGC:136858"/>
    <property type="match status" value="1"/>
</dbReference>
<keyword evidence="5" id="KW-0326">Glycosidase</keyword>
<dbReference type="SUPFAM" id="SSF110581">
    <property type="entry name" value="Indigoidine synthase A-like"/>
    <property type="match status" value="1"/>
</dbReference>
<dbReference type="AlphaFoldDB" id="A0AAW1DPA7"/>
<dbReference type="GO" id="GO:0004730">
    <property type="term" value="F:pseudouridylate synthase activity"/>
    <property type="evidence" value="ECO:0007669"/>
    <property type="project" value="InterPro"/>
</dbReference>
<comment type="caution">
    <text evidence="6">The sequence shown here is derived from an EMBL/GenBank/DDBJ whole genome shotgun (WGS) entry which is preliminary data.</text>
</comment>
<gene>
    <name evidence="6" type="ORF">O3M35_001163</name>
</gene>
<dbReference type="GO" id="GO:0005737">
    <property type="term" value="C:cytoplasm"/>
    <property type="evidence" value="ECO:0007669"/>
    <property type="project" value="TreeGrafter"/>
</dbReference>
<evidence type="ECO:0000256" key="4">
    <source>
        <dbReference type="ARBA" id="ARBA00023239"/>
    </source>
</evidence>
<proteinExistence type="inferred from homology"/>
<dbReference type="HAMAP" id="MF_01876">
    <property type="entry name" value="PsiMP_glycosidase"/>
    <property type="match status" value="1"/>
</dbReference>
<dbReference type="Proteomes" id="UP001461498">
    <property type="component" value="Unassembled WGS sequence"/>
</dbReference>
<keyword evidence="4" id="KW-0456">Lyase</keyword>
<dbReference type="Gene3D" id="3.40.1790.10">
    <property type="entry name" value="Indigoidine synthase domain"/>
    <property type="match status" value="1"/>
</dbReference>
<organism evidence="6 7">
    <name type="scientific">Rhynocoris fuscipes</name>
    <dbReference type="NCBI Taxonomy" id="488301"/>
    <lineage>
        <taxon>Eukaryota</taxon>
        <taxon>Metazoa</taxon>
        <taxon>Ecdysozoa</taxon>
        <taxon>Arthropoda</taxon>
        <taxon>Hexapoda</taxon>
        <taxon>Insecta</taxon>
        <taxon>Pterygota</taxon>
        <taxon>Neoptera</taxon>
        <taxon>Paraneoptera</taxon>
        <taxon>Hemiptera</taxon>
        <taxon>Heteroptera</taxon>
        <taxon>Panheteroptera</taxon>
        <taxon>Cimicomorpha</taxon>
        <taxon>Reduviidae</taxon>
        <taxon>Harpactorinae</taxon>
        <taxon>Harpactorini</taxon>
        <taxon>Rhynocoris</taxon>
    </lineage>
</organism>
<dbReference type="InterPro" id="IPR007342">
    <property type="entry name" value="PsuG"/>
</dbReference>
<accession>A0AAW1DPA7</accession>
<name>A0AAW1DPA7_9HEMI</name>
<sequence length="335" mass="36673">MCNWCPKFLKMLLRNSGFRNILYYGSRFKSNLIDVSPEVESALHEKKAVVALESTILTHGMPHPQNYETSITVENIIRDQGCVPAHIAVVKGRVKVGLSNEQLMRLADPANKPVKVSRRDFPFVISNRLHGGTTVCGTLVIANNVGIKIFVTGGIGGVHRFGEDTLDISADLRELGRHSIMVVSSGVKSILDIGLTLEYLETEGVCVVSYGSSNNFPAFYCNKSRFNAPYHVSTPADAAQLLQVCNKLHMNSGLLLAVPVPAEYSIDDSKMDSTIETALKEAEKEKIQGKDITPFVLDKVSLLTKGKSLETNIALIKNNALIGAKVAKEYENLSR</sequence>
<evidence type="ECO:0000256" key="1">
    <source>
        <dbReference type="ARBA" id="ARBA00022723"/>
    </source>
</evidence>
<evidence type="ECO:0000256" key="2">
    <source>
        <dbReference type="ARBA" id="ARBA00022801"/>
    </source>
</evidence>
<dbReference type="PANTHER" id="PTHR42909:SF1">
    <property type="entry name" value="CARBOHYDRATE KINASE PFKB DOMAIN-CONTAINING PROTEIN"/>
    <property type="match status" value="1"/>
</dbReference>
<dbReference type="EMBL" id="JAPXFL010000001">
    <property type="protein sequence ID" value="KAK9512833.1"/>
    <property type="molecule type" value="Genomic_DNA"/>
</dbReference>
<dbReference type="Pfam" id="PF04227">
    <property type="entry name" value="Indigoidine_A"/>
    <property type="match status" value="1"/>
</dbReference>
<dbReference type="GO" id="GO:0046872">
    <property type="term" value="F:metal ion binding"/>
    <property type="evidence" value="ECO:0007669"/>
    <property type="project" value="UniProtKB-KW"/>
</dbReference>
<evidence type="ECO:0000313" key="7">
    <source>
        <dbReference type="Proteomes" id="UP001461498"/>
    </source>
</evidence>
<keyword evidence="7" id="KW-1185">Reference proteome</keyword>
<protein>
    <recommendedName>
        <fullName evidence="8">Pseudouridine-5'-phosphate glycosidase</fullName>
    </recommendedName>
</protein>
<evidence type="ECO:0000256" key="3">
    <source>
        <dbReference type="ARBA" id="ARBA00023211"/>
    </source>
</evidence>
<evidence type="ECO:0000313" key="6">
    <source>
        <dbReference type="EMBL" id="KAK9512833.1"/>
    </source>
</evidence>
<keyword evidence="2" id="KW-0378">Hydrolase</keyword>
<dbReference type="InterPro" id="IPR022830">
    <property type="entry name" value="Indigdn_synthA-like"/>
</dbReference>
<keyword evidence="3" id="KW-0464">Manganese</keyword>
<dbReference type="GO" id="GO:0016798">
    <property type="term" value="F:hydrolase activity, acting on glycosyl bonds"/>
    <property type="evidence" value="ECO:0007669"/>
    <property type="project" value="UniProtKB-KW"/>
</dbReference>
<keyword evidence="1" id="KW-0479">Metal-binding</keyword>
<evidence type="ECO:0008006" key="8">
    <source>
        <dbReference type="Google" id="ProtNLM"/>
    </source>
</evidence>
<reference evidence="6 7" key="1">
    <citation type="submission" date="2022-12" db="EMBL/GenBank/DDBJ databases">
        <title>Chromosome-level genome assembly of true bugs.</title>
        <authorList>
            <person name="Ma L."/>
            <person name="Li H."/>
        </authorList>
    </citation>
    <scope>NUCLEOTIDE SEQUENCE [LARGE SCALE GENOMIC DNA]</scope>
    <source>
        <strain evidence="6">Lab_2022b</strain>
    </source>
</reference>
<evidence type="ECO:0000256" key="5">
    <source>
        <dbReference type="ARBA" id="ARBA00023295"/>
    </source>
</evidence>